<dbReference type="PANTHER" id="PTHR21847:SF1">
    <property type="entry name" value="EF-HAND CALCIUM-BINDING DOMAIN-CONTAINING PROTEIN 10"/>
    <property type="match status" value="1"/>
</dbReference>
<reference evidence="2" key="1">
    <citation type="submission" date="2025-08" db="UniProtKB">
        <authorList>
            <consortium name="Ensembl"/>
        </authorList>
    </citation>
    <scope>IDENTIFICATION</scope>
</reference>
<proteinExistence type="predicted"/>
<dbReference type="GO" id="GO:0005509">
    <property type="term" value="F:calcium ion binding"/>
    <property type="evidence" value="ECO:0007669"/>
    <property type="project" value="InterPro"/>
</dbReference>
<dbReference type="SUPFAM" id="SSF47391">
    <property type="entry name" value="Dimerization-anchoring domain of cAMP-dependent PK regulatory subunit"/>
    <property type="match status" value="1"/>
</dbReference>
<dbReference type="InterPro" id="IPR039879">
    <property type="entry name" value="EFC10"/>
</dbReference>
<dbReference type="InterPro" id="IPR049760">
    <property type="entry name" value="DD_EFCAB10"/>
</dbReference>
<dbReference type="CDD" id="cd22976">
    <property type="entry name" value="DD_EFCAB10"/>
    <property type="match status" value="1"/>
</dbReference>
<dbReference type="AlphaFoldDB" id="A0A8C1ETN8"/>
<dbReference type="InterPro" id="IPR011992">
    <property type="entry name" value="EF-hand-dom_pair"/>
</dbReference>
<reference evidence="2" key="2">
    <citation type="submission" date="2025-09" db="UniProtKB">
        <authorList>
            <consortium name="Ensembl"/>
        </authorList>
    </citation>
    <scope>IDENTIFICATION</scope>
</reference>
<dbReference type="SUPFAM" id="SSF47473">
    <property type="entry name" value="EF-hand"/>
    <property type="match status" value="1"/>
</dbReference>
<feature type="domain" description="EF-hand" evidence="1">
    <location>
        <begin position="123"/>
        <end position="158"/>
    </location>
</feature>
<protein>
    <submittedName>
        <fullName evidence="2">Si:dkey-42p14.3</fullName>
    </submittedName>
</protein>
<keyword evidence="3" id="KW-1185">Reference proteome</keyword>
<dbReference type="InterPro" id="IPR002048">
    <property type="entry name" value="EF_hand_dom"/>
</dbReference>
<dbReference type="GeneTree" id="ENSGT00940000154487"/>
<dbReference type="PANTHER" id="PTHR21847">
    <property type="entry name" value="EF-HAND CALCIUM-BINDING DOMAIN-CONTAINING PROTEIN 10"/>
    <property type="match status" value="1"/>
</dbReference>
<dbReference type="Proteomes" id="UP001108240">
    <property type="component" value="Unplaced"/>
</dbReference>
<evidence type="ECO:0000313" key="3">
    <source>
        <dbReference type="Proteomes" id="UP001108240"/>
    </source>
</evidence>
<name>A0A8C1ETN8_CYPCA</name>
<evidence type="ECO:0000259" key="1">
    <source>
        <dbReference type="PROSITE" id="PS50222"/>
    </source>
</evidence>
<dbReference type="Pfam" id="PF24548">
    <property type="entry name" value="EF_EFCAB10_C"/>
    <property type="match status" value="1"/>
</dbReference>
<dbReference type="Gene3D" id="1.20.890.10">
    <property type="entry name" value="cAMP-dependent protein kinase regulatory subunit, dimerization-anchoring domain"/>
    <property type="match status" value="1"/>
</dbReference>
<dbReference type="PROSITE" id="PS50222">
    <property type="entry name" value="EF_HAND_2"/>
    <property type="match status" value="1"/>
</dbReference>
<sequence length="194" mass="22139">MRSTQRDQSRCMMMSGVQLVTQPGRRYFISSVKRTGRSLLTLLLRMRGIIATVINSEPVAKMSSPRELEAAEYLEKHKIIELMDNLTSMLFFYRPDRPREFLIDQLEKLKVSEVHPGKPPCLFNESNLDALFGVLDPSHQGFITYSQYKEALKTLGIKNFNEFPEGASDDRISQETFMREATEGHVGSAATFQL</sequence>
<dbReference type="InterPro" id="IPR056587">
    <property type="entry name" value="EF_EFCAB10_C"/>
</dbReference>
<dbReference type="Ensembl" id="ENSCCRT00000089613.2">
    <property type="protein sequence ID" value="ENSCCRP00000082534.2"/>
    <property type="gene ID" value="ENSCCRG00000044951.2"/>
</dbReference>
<evidence type="ECO:0000313" key="2">
    <source>
        <dbReference type="Ensembl" id="ENSCCRP00000082534.2"/>
    </source>
</evidence>
<organism evidence="2 3">
    <name type="scientific">Cyprinus carpio carpio</name>
    <dbReference type="NCBI Taxonomy" id="630221"/>
    <lineage>
        <taxon>Eukaryota</taxon>
        <taxon>Metazoa</taxon>
        <taxon>Chordata</taxon>
        <taxon>Craniata</taxon>
        <taxon>Vertebrata</taxon>
        <taxon>Euteleostomi</taxon>
        <taxon>Actinopterygii</taxon>
        <taxon>Neopterygii</taxon>
        <taxon>Teleostei</taxon>
        <taxon>Ostariophysi</taxon>
        <taxon>Cypriniformes</taxon>
        <taxon>Cyprinidae</taxon>
        <taxon>Cyprininae</taxon>
        <taxon>Cyprinus</taxon>
    </lineage>
</organism>
<accession>A0A8C1ETN8</accession>